<evidence type="ECO:0000313" key="2">
    <source>
        <dbReference type="EMBL" id="CAD9981802.1"/>
    </source>
</evidence>
<feature type="region of interest" description="Disordered" evidence="1">
    <location>
        <begin position="1"/>
        <end position="44"/>
    </location>
</feature>
<dbReference type="AlphaFoldDB" id="A0A7S2YKM7"/>
<name>A0A7S2YKM7_9STRA</name>
<organism evidence="2">
    <name type="scientific">Entomoneis paludosa</name>
    <dbReference type="NCBI Taxonomy" id="265537"/>
    <lineage>
        <taxon>Eukaryota</taxon>
        <taxon>Sar</taxon>
        <taxon>Stramenopiles</taxon>
        <taxon>Ochrophyta</taxon>
        <taxon>Bacillariophyta</taxon>
        <taxon>Bacillariophyceae</taxon>
        <taxon>Bacillariophycidae</taxon>
        <taxon>Entomoneidaceae</taxon>
        <taxon>Entomoneis</taxon>
    </lineage>
</organism>
<reference evidence="2" key="1">
    <citation type="submission" date="2021-01" db="EMBL/GenBank/DDBJ databases">
        <authorList>
            <person name="Corre E."/>
            <person name="Pelletier E."/>
            <person name="Niang G."/>
            <person name="Scheremetjew M."/>
            <person name="Finn R."/>
            <person name="Kale V."/>
            <person name="Holt S."/>
            <person name="Cochrane G."/>
            <person name="Meng A."/>
            <person name="Brown T."/>
            <person name="Cohen L."/>
        </authorList>
    </citation>
    <scope>NUCLEOTIDE SEQUENCE</scope>
    <source>
        <strain evidence="2">CCMP125</strain>
    </source>
</reference>
<dbReference type="EMBL" id="HBHT01030142">
    <property type="protein sequence ID" value="CAD9981802.1"/>
    <property type="molecule type" value="Transcribed_RNA"/>
</dbReference>
<feature type="compositionally biased region" description="Polar residues" evidence="1">
    <location>
        <begin position="30"/>
        <end position="43"/>
    </location>
</feature>
<proteinExistence type="predicted"/>
<accession>A0A7S2YKM7</accession>
<protein>
    <submittedName>
        <fullName evidence="2">Uncharacterized protein</fullName>
    </submittedName>
</protein>
<sequence length="219" mass="24365">MKARTLNPLKLMKQSKRTGKPRFIDDEDTSSASFSIDGSNHLKSSSRTRSLFSVSFDESHNQVHDCAPSQLSPQEIAEELWYSSEECEAMKRSNAFTVKNIRRSAASMGHDSYAQAVNQAYQACTSSISPVTSEQKQALHAQLSLLPTRAGLEDKVLSSKIADKQVRREKLTHLVYNFHTQHPNLTQDTLSVKLARECAKVSAPSQLFAAVIAQARLEQ</sequence>
<evidence type="ECO:0000256" key="1">
    <source>
        <dbReference type="SAM" id="MobiDB-lite"/>
    </source>
</evidence>
<gene>
    <name evidence="2" type="ORF">APAL1065_LOCUS20234</name>
</gene>